<feature type="active site" description="Proton acceptor" evidence="19">
    <location>
        <position position="1187"/>
    </location>
</feature>
<dbReference type="InterPro" id="IPR016167">
    <property type="entry name" value="FAD-bd_PCMH_sub1"/>
</dbReference>
<feature type="binding site" evidence="20">
    <location>
        <position position="250"/>
    </location>
    <ligand>
        <name>FAD</name>
        <dbReference type="ChEBI" id="CHEBI:57692"/>
    </ligand>
</feature>
<dbReference type="SUPFAM" id="SSF47741">
    <property type="entry name" value="CO dehydrogenase ISP C-domain like"/>
    <property type="match status" value="1"/>
</dbReference>
<dbReference type="AlphaFoldDB" id="A0AAX4P901"/>
<comment type="similarity">
    <text evidence="3">Belongs to the xanthine dehydrogenase family.</text>
</comment>
<dbReference type="Gene3D" id="3.30.365.10">
    <property type="entry name" value="Aldehyde oxidase/xanthine dehydrogenase, molybdopterin binding domain"/>
    <property type="match status" value="4"/>
</dbReference>
<evidence type="ECO:0000256" key="14">
    <source>
        <dbReference type="ARBA" id="ARBA00023027"/>
    </source>
</evidence>
<keyword evidence="8 21" id="KW-0001">2Fe-2S</keyword>
<feature type="binding site" evidence="20">
    <location>
        <position position="336"/>
    </location>
    <ligand>
        <name>FAD</name>
        <dbReference type="ChEBI" id="CHEBI:57692"/>
    </ligand>
</feature>
<dbReference type="InterPro" id="IPR005107">
    <property type="entry name" value="CO_DH_flav_C"/>
</dbReference>
<dbReference type="EC" id="1.17.1.4" evidence="5"/>
<feature type="binding site" evidence="21">
    <location>
        <position position="689"/>
    </location>
    <ligand>
        <name>Mo-molybdopterin</name>
        <dbReference type="ChEBI" id="CHEBI:71302"/>
    </ligand>
    <ligandPart>
        <name>Mo</name>
        <dbReference type="ChEBI" id="CHEBI:28685"/>
    </ligandPart>
</feature>
<dbReference type="InterPro" id="IPR002346">
    <property type="entry name" value="Mopterin_DH_FAD-bd"/>
</dbReference>
<dbReference type="InterPro" id="IPR008274">
    <property type="entry name" value="AldOxase/xan_DH_MoCoBD1"/>
</dbReference>
<dbReference type="Pfam" id="PF02738">
    <property type="entry name" value="MoCoBD_1"/>
    <property type="match status" value="1"/>
</dbReference>
<feature type="binding site" evidence="20">
    <location>
        <position position="273"/>
    </location>
    <ligand>
        <name>FAD</name>
        <dbReference type="ChEBI" id="CHEBI:57692"/>
    </ligand>
</feature>
<keyword evidence="11" id="KW-0560">Oxidoreductase</keyword>
<dbReference type="Gene3D" id="1.10.150.120">
    <property type="entry name" value="[2Fe-2S]-binding domain"/>
    <property type="match status" value="1"/>
</dbReference>
<comment type="cofactor">
    <cofactor evidence="16">
        <name>[2Fe-2S] cluster</name>
        <dbReference type="ChEBI" id="CHEBI:190135"/>
    </cofactor>
</comment>
<feature type="binding site" evidence="20">
    <location>
        <position position="318"/>
    </location>
    <ligand>
        <name>FAD</name>
        <dbReference type="ChEBI" id="CHEBI:57692"/>
    </ligand>
</feature>
<keyword evidence="6 21" id="KW-0500">Molybdenum</keyword>
<evidence type="ECO:0000256" key="15">
    <source>
        <dbReference type="ARBA" id="ARBA00023140"/>
    </source>
</evidence>
<dbReference type="EMBL" id="CP151506">
    <property type="protein sequence ID" value="WZN62845.1"/>
    <property type="molecule type" value="Genomic_DNA"/>
</dbReference>
<reference evidence="23 24" key="1">
    <citation type="submission" date="2024-03" db="EMBL/GenBank/DDBJ databases">
        <title>Complete genome sequence of the green alga Chloropicon roscoffensis RCC1871.</title>
        <authorList>
            <person name="Lemieux C."/>
            <person name="Pombert J.-F."/>
            <person name="Otis C."/>
            <person name="Turmel M."/>
        </authorList>
    </citation>
    <scope>NUCLEOTIDE SEQUENCE [LARGE SCALE GENOMIC DNA]</scope>
    <source>
        <strain evidence="23 24">RCC1871</strain>
    </source>
</reference>
<evidence type="ECO:0000256" key="17">
    <source>
        <dbReference type="ARBA" id="ARBA00049017"/>
    </source>
</evidence>
<dbReference type="PANTHER" id="PTHR45444:SF3">
    <property type="entry name" value="XANTHINE DEHYDROGENASE"/>
    <property type="match status" value="1"/>
</dbReference>
<dbReference type="InterPro" id="IPR036884">
    <property type="entry name" value="2Fe-2S-bd_dom_sf"/>
</dbReference>
<keyword evidence="10 20" id="KW-0274">FAD</keyword>
<gene>
    <name evidence="23" type="ORF">HKI87_06g43890</name>
</gene>
<feature type="binding site" evidence="20">
    <location>
        <begin position="167"/>
        <end position="174"/>
    </location>
    <ligand>
        <name>FAD</name>
        <dbReference type="ChEBI" id="CHEBI:57692"/>
    </ligand>
</feature>
<dbReference type="SUPFAM" id="SSF55447">
    <property type="entry name" value="CO dehydrogenase flavoprotein C-terminal domain-like"/>
    <property type="match status" value="1"/>
</dbReference>
<comment type="catalytic activity">
    <reaction evidence="17">
        <text>xanthine + NAD(+) + H2O = urate + NADH + H(+)</text>
        <dbReference type="Rhea" id="RHEA:16669"/>
        <dbReference type="ChEBI" id="CHEBI:15377"/>
        <dbReference type="ChEBI" id="CHEBI:15378"/>
        <dbReference type="ChEBI" id="CHEBI:17712"/>
        <dbReference type="ChEBI" id="CHEBI:17775"/>
        <dbReference type="ChEBI" id="CHEBI:57540"/>
        <dbReference type="ChEBI" id="CHEBI:57945"/>
        <dbReference type="EC" id="1.17.1.4"/>
    </reaction>
</comment>
<feature type="binding site" evidence="21">
    <location>
        <position position="720"/>
    </location>
    <ligand>
        <name>Mo-molybdopterin</name>
        <dbReference type="ChEBI" id="CHEBI:71302"/>
    </ligand>
    <ligandPart>
        <name>Mo</name>
        <dbReference type="ChEBI" id="CHEBI:28685"/>
    </ligandPart>
</feature>
<evidence type="ECO:0000256" key="3">
    <source>
        <dbReference type="ARBA" id="ARBA00006849"/>
    </source>
</evidence>
<dbReference type="PANTHER" id="PTHR45444">
    <property type="entry name" value="XANTHINE DEHYDROGENASE"/>
    <property type="match status" value="1"/>
</dbReference>
<dbReference type="PROSITE" id="PS51387">
    <property type="entry name" value="FAD_PCMH"/>
    <property type="match status" value="1"/>
</dbReference>
<dbReference type="SUPFAM" id="SSF56176">
    <property type="entry name" value="FAD-binding/transporter-associated domain-like"/>
    <property type="match status" value="1"/>
</dbReference>
<feature type="binding site" evidence="20">
    <location>
        <position position="802"/>
    </location>
    <ligand>
        <name>substrate</name>
    </ligand>
</feature>
<dbReference type="FunFam" id="3.30.365.10:FF:000003">
    <property type="entry name" value="Aldehyde oxidase 1"/>
    <property type="match status" value="1"/>
</dbReference>
<dbReference type="SMART" id="SM01092">
    <property type="entry name" value="CO_deh_flav_C"/>
    <property type="match status" value="1"/>
</dbReference>
<evidence type="ECO:0000256" key="10">
    <source>
        <dbReference type="ARBA" id="ARBA00022827"/>
    </source>
</evidence>
<dbReference type="Gene3D" id="3.30.390.50">
    <property type="entry name" value="CO dehydrogenase flavoprotein, C-terminal domain"/>
    <property type="match status" value="1"/>
</dbReference>
<feature type="binding site" evidence="21">
    <location>
        <position position="834"/>
    </location>
    <ligand>
        <name>Mo-molybdopterin</name>
        <dbReference type="ChEBI" id="CHEBI:71302"/>
    </ligand>
    <ligandPart>
        <name>Mo</name>
        <dbReference type="ChEBI" id="CHEBI:28685"/>
    </ligandPart>
</feature>
<evidence type="ECO:0000256" key="2">
    <source>
        <dbReference type="ARBA" id="ARBA00004275"/>
    </source>
</evidence>
<evidence type="ECO:0000256" key="13">
    <source>
        <dbReference type="ARBA" id="ARBA00023014"/>
    </source>
</evidence>
<sequence length="1249" mass="136399">MSMYALYRARIEDGLGAPIMEEIEDNLAGNLCRCTGYRPILEAFRHFSKGNDESYYVRASGAAENGAAENGGGCCGGGGGGCPCKENGNGNGVASNGNGVHSNGNGVQPAAAPSEPIFPFELKKRARALRERGDTLTMPGGRATWHRPPTVQALLDLKREHGAKTKLVCGNTEVGIEVKFKHCDYKTLVSPMWIPELVGAEFSEEKRAVTFGACATLTGVGEFLTKLSSGRVESHESSAFKAIVNQLKWFAGHQIKNMATIAGNVVTGSPISDLNPLWMCSRAAFVVAGGDPSQQRRVEAKDFFLGYRKVDLRDHEILYQVELPCTRKFEYVQEFKQAHRREDDISIVCAGMRVKFAREGSDWVVEDIALAYGGVAAKTVMATKTQQALVGRKWDRETLLRALELLKEELHIAADAPGGMVEFRRSLIASFFFKFFVRTSLQLVADSEALGPGQKYVSAIQDDEVSAADAYSRPASHGIQLFDHEKGENIVGKAIPHASAKLQVTGEAKYVDDIPLSKNALHAALVLSTKPHAILEAVDPSEALSMPGVVGYYGHEQVQGGNDIGPVIPDEECFASEKVTCVGQVIGLVVAETEQQARDAARKVAVTYKDLPYIMSIEEAIEQDSFYPANWESRVERGDVDACFASEACTHVVEEDMKIGAQDHFYLETNACVVIPQEGDEILTYSSTQAPAKHQRAIAHVLGVPEHKVVCKTKRLGGGFGGKETRAIFINCAAAVPAYDLQRPVRLCLDRDEDMQMTGHRHAFYGKYKVGFNAEGKILAVDLKIYNNGGNSLDLSAAVMQRAVLHADNCYNYPNARFHGRICKTNISSNTAFRGFGGPQGMIVTEAWMDHVARELGVDVESVRHANLYQEGDRIPCGMKLDGFNINRIWTELKESSKFDQRNREVEDFNAKHKYRKRGIAFVPTKFGIAFTLLYFNQGGALVHVYTDGTVLVTHGGVEMGQGLHTKIAQIAAQALKIPAKDVFISETSTDKVPNASPTAASASSDMYGAAVLDACNQLNERLQKYRDELPGASFGEIAMTAHKDRVDLSAHGFYKMPEVGGFGSERPFLYYTYGAACSEVEVDVLTGDYQIHKTDILMDVGNSINPVIDIGQIEGGFMQGIGLMTIEEAVWGDRDHPWVRPGFLHTRGPGTYKIPTANDIPVQMNVSLLQDAPNPHAVASSKAIGEPPLFLGSSVFFAIKNAIYNARKGEGKEGFFPLHSPATPEKIRMSCVDKYTDHGPNYQAKTSV</sequence>
<dbReference type="InterPro" id="IPR036318">
    <property type="entry name" value="FAD-bd_PCMH-like_sf"/>
</dbReference>
<dbReference type="Pfam" id="PF03450">
    <property type="entry name" value="CO_deh_flav_C"/>
    <property type="match status" value="1"/>
</dbReference>
<dbReference type="InterPro" id="IPR016208">
    <property type="entry name" value="Ald_Oxase/xanthine_DH-like"/>
</dbReference>
<dbReference type="InterPro" id="IPR036683">
    <property type="entry name" value="CO_DH_flav_C_dom_sf"/>
</dbReference>
<dbReference type="Gene3D" id="3.90.1170.50">
    <property type="entry name" value="Aldehyde oxidase/xanthine dehydrogenase, a/b hammerhead"/>
    <property type="match status" value="1"/>
</dbReference>
<keyword evidence="12 21" id="KW-0408">Iron</keyword>
<evidence type="ECO:0000256" key="9">
    <source>
        <dbReference type="ARBA" id="ARBA00022723"/>
    </source>
</evidence>
<dbReference type="InterPro" id="IPR000674">
    <property type="entry name" value="Ald_Oxase/Xan_DH_a/b"/>
</dbReference>
<feature type="binding site" evidence="21">
    <location>
        <position position="32"/>
    </location>
    <ligand>
        <name>[2Fe-2S] cluster</name>
        <dbReference type="ChEBI" id="CHEBI:190135"/>
        <label>2</label>
    </ligand>
</feature>
<dbReference type="FunFam" id="3.90.1170.50:FF:000001">
    <property type="entry name" value="Aldehyde oxidase 1"/>
    <property type="match status" value="1"/>
</dbReference>
<evidence type="ECO:0000313" key="24">
    <source>
        <dbReference type="Proteomes" id="UP001472866"/>
    </source>
</evidence>
<keyword evidence="13 21" id="KW-0411">Iron-sulfur</keyword>
<proteinExistence type="inferred from homology"/>
<evidence type="ECO:0000313" key="23">
    <source>
        <dbReference type="EMBL" id="WZN62845.1"/>
    </source>
</evidence>
<dbReference type="InterPro" id="IPR036856">
    <property type="entry name" value="Ald_Oxase/Xan_DH_a/b_sf"/>
</dbReference>
<evidence type="ECO:0000256" key="8">
    <source>
        <dbReference type="ARBA" id="ARBA00022714"/>
    </source>
</evidence>
<evidence type="ECO:0000256" key="1">
    <source>
        <dbReference type="ARBA" id="ARBA00001974"/>
    </source>
</evidence>
<feature type="binding site" evidence="21">
    <location>
        <position position="34"/>
    </location>
    <ligand>
        <name>[2Fe-2S] cluster</name>
        <dbReference type="ChEBI" id="CHEBI:190135"/>
        <label>2</label>
    </ligand>
</feature>
<dbReference type="InterPro" id="IPR037165">
    <property type="entry name" value="AldOxase/xan_DH_Mopterin-bd_sf"/>
</dbReference>
<dbReference type="GO" id="GO:0071949">
    <property type="term" value="F:FAD binding"/>
    <property type="evidence" value="ECO:0007669"/>
    <property type="project" value="InterPro"/>
</dbReference>
<evidence type="ECO:0000256" key="7">
    <source>
        <dbReference type="ARBA" id="ARBA00022630"/>
    </source>
</evidence>
<dbReference type="InterPro" id="IPR016166">
    <property type="entry name" value="FAD-bd_PCMH"/>
</dbReference>
<dbReference type="Pfam" id="PF01799">
    <property type="entry name" value="Fer2_2"/>
    <property type="match status" value="1"/>
</dbReference>
<comment type="subunit">
    <text evidence="4">Homodimer.</text>
</comment>
<dbReference type="Gene3D" id="3.30.43.10">
    <property type="entry name" value="Uridine Diphospho-n-acetylenolpyruvylglucosamine Reductase, domain 2"/>
    <property type="match status" value="1"/>
</dbReference>
<dbReference type="SUPFAM" id="SSF54665">
    <property type="entry name" value="CO dehydrogenase molybdoprotein N-domain-like"/>
    <property type="match status" value="1"/>
</dbReference>
<feature type="domain" description="FAD-binding PCMH-type" evidence="22">
    <location>
        <begin position="138"/>
        <end position="328"/>
    </location>
</feature>
<dbReference type="PIRSF" id="PIRSF000127">
    <property type="entry name" value="Xanthine_DH"/>
    <property type="match status" value="1"/>
</dbReference>
<name>A0AAX4P901_9CHLO</name>
<dbReference type="SMART" id="SM01008">
    <property type="entry name" value="Ald_Xan_dh_C"/>
    <property type="match status" value="1"/>
</dbReference>
<accession>A0AAX4P901</accession>
<comment type="cofactor">
    <cofactor evidence="21">
        <name>[2Fe-2S] cluster</name>
        <dbReference type="ChEBI" id="CHEBI:190135"/>
    </cofactor>
    <text evidence="21">Binds 2 [2Fe-2S] clusters.</text>
</comment>
<evidence type="ECO:0000256" key="19">
    <source>
        <dbReference type="PIRSR" id="PIRSR000127-1"/>
    </source>
</evidence>
<dbReference type="FunFam" id="3.30.465.10:FF:000004">
    <property type="entry name" value="Xanthine dehydrogenase/oxidase"/>
    <property type="match status" value="1"/>
</dbReference>
<dbReference type="FunFam" id="3.30.390.50:FF:000001">
    <property type="entry name" value="Xanthine dehydrogenase oxidase"/>
    <property type="match status" value="1"/>
</dbReference>
<evidence type="ECO:0000256" key="12">
    <source>
        <dbReference type="ARBA" id="ARBA00023004"/>
    </source>
</evidence>
<comment type="cofactor">
    <cofactor evidence="1 20">
        <name>FAD</name>
        <dbReference type="ChEBI" id="CHEBI:57692"/>
    </cofactor>
</comment>
<keyword evidence="24" id="KW-1185">Reference proteome</keyword>
<keyword evidence="15" id="KW-0576">Peroxisome</keyword>
<comment type="catalytic activity">
    <reaction evidence="18">
        <text>hypoxanthine + NAD(+) + H2O = xanthine + NADH + H(+)</text>
        <dbReference type="Rhea" id="RHEA:24670"/>
        <dbReference type="ChEBI" id="CHEBI:15377"/>
        <dbReference type="ChEBI" id="CHEBI:15378"/>
        <dbReference type="ChEBI" id="CHEBI:17368"/>
        <dbReference type="ChEBI" id="CHEBI:17712"/>
        <dbReference type="ChEBI" id="CHEBI:57540"/>
        <dbReference type="ChEBI" id="CHEBI:57945"/>
        <dbReference type="EC" id="1.17.1.4"/>
    </reaction>
</comment>
<dbReference type="Gene3D" id="3.30.465.10">
    <property type="match status" value="1"/>
</dbReference>
<dbReference type="GO" id="GO:0051537">
    <property type="term" value="F:2 iron, 2 sulfur cluster binding"/>
    <property type="evidence" value="ECO:0007669"/>
    <property type="project" value="UniProtKB-KW"/>
</dbReference>
<dbReference type="Pfam" id="PF00941">
    <property type="entry name" value="FAD_binding_5"/>
    <property type="match status" value="1"/>
</dbReference>
<comment type="cofactor">
    <cofactor evidence="21">
        <name>Mo-molybdopterin</name>
        <dbReference type="ChEBI" id="CHEBI:71302"/>
    </cofactor>
    <text evidence="21">Binds 1 Mo-molybdopterin (Mo-MPT) cofactor per subunit.</text>
</comment>
<keyword evidence="9 21" id="KW-0479">Metal-binding</keyword>
<evidence type="ECO:0000256" key="18">
    <source>
        <dbReference type="ARBA" id="ARBA00049517"/>
    </source>
</evidence>
<keyword evidence="7" id="KW-0285">Flavoprotein</keyword>
<protein>
    <recommendedName>
        <fullName evidence="5">xanthine dehydrogenase</fullName>
        <ecNumber evidence="5">1.17.1.4</ecNumber>
    </recommendedName>
</protein>
<evidence type="ECO:0000256" key="5">
    <source>
        <dbReference type="ARBA" id="ARBA00013123"/>
    </source>
</evidence>
<dbReference type="GO" id="GO:0005506">
    <property type="term" value="F:iron ion binding"/>
    <property type="evidence" value="ECO:0007669"/>
    <property type="project" value="InterPro"/>
</dbReference>
<evidence type="ECO:0000256" key="11">
    <source>
        <dbReference type="ARBA" id="ARBA00023002"/>
    </source>
</evidence>
<organism evidence="23 24">
    <name type="scientific">Chloropicon roscoffensis</name>
    <dbReference type="NCBI Taxonomy" id="1461544"/>
    <lineage>
        <taxon>Eukaryota</taxon>
        <taxon>Viridiplantae</taxon>
        <taxon>Chlorophyta</taxon>
        <taxon>Chloropicophyceae</taxon>
        <taxon>Chloropicales</taxon>
        <taxon>Chloropicaceae</taxon>
        <taxon>Chloropicon</taxon>
    </lineage>
</organism>
<keyword evidence="14" id="KW-0520">NAD</keyword>
<comment type="subcellular location">
    <subcellularLocation>
        <location evidence="2">Peroxisome</location>
    </subcellularLocation>
</comment>
<evidence type="ECO:0000256" key="6">
    <source>
        <dbReference type="ARBA" id="ARBA00022505"/>
    </source>
</evidence>
<feature type="binding site" evidence="20">
    <location>
        <position position="724"/>
    </location>
    <ligand>
        <name>substrate</name>
    </ligand>
</feature>
<dbReference type="Pfam" id="PF01315">
    <property type="entry name" value="Ald_Xan_dh_C"/>
    <property type="match status" value="1"/>
</dbReference>
<dbReference type="FunFam" id="3.30.365.10:FF:000004">
    <property type="entry name" value="Xanthine dehydrogenase oxidase"/>
    <property type="match status" value="1"/>
</dbReference>
<dbReference type="FunFam" id="3.30.43.10:FF:000001">
    <property type="entry name" value="Xanthine dehydrogenase/oxidase"/>
    <property type="match status" value="1"/>
</dbReference>
<feature type="binding site" evidence="20">
    <location>
        <position position="932"/>
    </location>
    <ligand>
        <name>substrate</name>
    </ligand>
</feature>
<dbReference type="InterPro" id="IPR046867">
    <property type="entry name" value="AldOxase/xan_DH_MoCoBD2"/>
</dbReference>
<dbReference type="Proteomes" id="UP001472866">
    <property type="component" value="Chromosome 06"/>
</dbReference>
<dbReference type="InterPro" id="IPR002888">
    <property type="entry name" value="2Fe-2S-bd"/>
</dbReference>
<dbReference type="Pfam" id="PF20256">
    <property type="entry name" value="MoCoBD_2"/>
    <property type="match status" value="1"/>
</dbReference>
<dbReference type="FunFam" id="3.30.365.10:FF:000001">
    <property type="entry name" value="Xanthine dehydrogenase oxidase"/>
    <property type="match status" value="1"/>
</dbReference>
<evidence type="ECO:0000256" key="4">
    <source>
        <dbReference type="ARBA" id="ARBA00011738"/>
    </source>
</evidence>
<dbReference type="GO" id="GO:0005777">
    <property type="term" value="C:peroxisome"/>
    <property type="evidence" value="ECO:0007669"/>
    <property type="project" value="UniProtKB-SubCell"/>
</dbReference>
<dbReference type="GO" id="GO:0004854">
    <property type="term" value="F:xanthine dehydrogenase activity"/>
    <property type="evidence" value="ECO:0007669"/>
    <property type="project" value="UniProtKB-EC"/>
</dbReference>
<dbReference type="FunFam" id="3.30.365.10:FF:000002">
    <property type="entry name" value="Xanthine dehydrogenase oxidase"/>
    <property type="match status" value="1"/>
</dbReference>
<dbReference type="InterPro" id="IPR016169">
    <property type="entry name" value="FAD-bd_PCMH_sub2"/>
</dbReference>
<evidence type="ECO:0000259" key="22">
    <source>
        <dbReference type="PROSITE" id="PS51387"/>
    </source>
</evidence>
<evidence type="ECO:0000256" key="16">
    <source>
        <dbReference type="ARBA" id="ARBA00034078"/>
    </source>
</evidence>
<evidence type="ECO:0000256" key="20">
    <source>
        <dbReference type="PIRSR" id="PIRSR000127-2"/>
    </source>
</evidence>
<dbReference type="SUPFAM" id="SSF56003">
    <property type="entry name" value="Molybdenum cofactor-binding domain"/>
    <property type="match status" value="1"/>
</dbReference>
<feature type="binding site" evidence="20">
    <location>
        <position position="836"/>
    </location>
    <ligand>
        <name>substrate</name>
    </ligand>
</feature>
<feature type="binding site" evidence="21">
    <location>
        <position position="1001"/>
    </location>
    <ligand>
        <name>Mo-molybdopterin</name>
        <dbReference type="ChEBI" id="CHEBI:71302"/>
    </ligand>
    <ligandPart>
        <name>Mo</name>
        <dbReference type="ChEBI" id="CHEBI:28685"/>
    </ligandPart>
</feature>
<evidence type="ECO:0000256" key="21">
    <source>
        <dbReference type="PIRSR" id="PIRSR000127-3"/>
    </source>
</evidence>